<dbReference type="GO" id="GO:0045116">
    <property type="term" value="P:protein neddylation"/>
    <property type="evidence" value="ECO:0007669"/>
    <property type="project" value="UniProtKB-UniRule"/>
</dbReference>
<dbReference type="InterPro" id="IPR035985">
    <property type="entry name" value="Ubiquitin-activating_enz"/>
</dbReference>
<dbReference type="EMBL" id="HBHL01004705">
    <property type="protein sequence ID" value="CAD9714190.1"/>
    <property type="molecule type" value="Transcribed_RNA"/>
</dbReference>
<dbReference type="GO" id="GO:0005737">
    <property type="term" value="C:cytoplasm"/>
    <property type="evidence" value="ECO:0007669"/>
    <property type="project" value="TreeGrafter"/>
</dbReference>
<evidence type="ECO:0000256" key="3">
    <source>
        <dbReference type="ARBA" id="ARBA00022786"/>
    </source>
</evidence>
<dbReference type="Gene3D" id="3.40.50.720">
    <property type="entry name" value="NAD(P)-binding Rossmann-like Domain"/>
    <property type="match status" value="2"/>
</dbReference>
<gene>
    <name evidence="7" type="ORF">CPRI1469_LOCUS3042</name>
</gene>
<organism evidence="7">
    <name type="scientific">Chloropicon primus</name>
    <dbReference type="NCBI Taxonomy" id="1764295"/>
    <lineage>
        <taxon>Eukaryota</taxon>
        <taxon>Viridiplantae</taxon>
        <taxon>Chlorophyta</taxon>
        <taxon>Chloropicophyceae</taxon>
        <taxon>Chloropicales</taxon>
        <taxon>Chloropicaceae</taxon>
        <taxon>Chloropicon</taxon>
    </lineage>
</organism>
<comment type="similarity">
    <text evidence="2 4">Belongs to the ubiquitin-activating E1 family. ULA1 subfamily.</text>
</comment>
<reference evidence="7" key="1">
    <citation type="submission" date="2021-01" db="EMBL/GenBank/DDBJ databases">
        <authorList>
            <person name="Corre E."/>
            <person name="Pelletier E."/>
            <person name="Niang G."/>
            <person name="Scheremetjew M."/>
            <person name="Finn R."/>
            <person name="Kale V."/>
            <person name="Holt S."/>
            <person name="Cochrane G."/>
            <person name="Meng A."/>
            <person name="Brown T."/>
            <person name="Cohen L."/>
        </authorList>
    </citation>
    <scope>NUCLEOTIDE SEQUENCE</scope>
    <source>
        <strain evidence="7">CCMP1205</strain>
    </source>
</reference>
<dbReference type="InterPro" id="IPR045886">
    <property type="entry name" value="ThiF/MoeB/HesA"/>
</dbReference>
<keyword evidence="3 4" id="KW-0833">Ubl conjugation pathway</keyword>
<dbReference type="InterPro" id="IPR030667">
    <property type="entry name" value="APP-BP1"/>
</dbReference>
<dbReference type="GO" id="GO:0019781">
    <property type="term" value="F:NEDD8 activating enzyme activity"/>
    <property type="evidence" value="ECO:0007669"/>
    <property type="project" value="UniProtKB-UniRule"/>
</dbReference>
<dbReference type="Pfam" id="PF00899">
    <property type="entry name" value="ThiF"/>
    <property type="match status" value="1"/>
</dbReference>
<name>A0A7S2WZ63_9CHLO</name>
<dbReference type="PANTHER" id="PTHR10953">
    <property type="entry name" value="UBIQUITIN-ACTIVATING ENZYME E1"/>
    <property type="match status" value="1"/>
</dbReference>
<dbReference type="AlphaFoldDB" id="A0A7S2WZ63"/>
<protein>
    <recommendedName>
        <fullName evidence="4">NEDD8-activating enzyme E1 regulatory subunit</fullName>
    </recommendedName>
</protein>
<dbReference type="PIRSF" id="PIRSF039099">
    <property type="entry name" value="APP-BP1"/>
    <property type="match status" value="1"/>
</dbReference>
<comment type="function">
    <text evidence="4">Regulatory subunit of the dimeric E1 enzyme. E1 activates RUB1/NEDD8 by first adenylating its C-terminal glycine residue with ATP, thereafter linking this residue to the side chain of the catalytic cysteine, yielding a RUB1-ECR1 thioester and free AMP. E1 finally transfers RUB1 to the catalytic cysteine of RCE1.</text>
</comment>
<feature type="signal peptide" evidence="5">
    <location>
        <begin position="1"/>
        <end position="25"/>
    </location>
</feature>
<dbReference type="PANTHER" id="PTHR10953:SF29">
    <property type="entry name" value="NEDD8-ACTIVATING ENZYME E1 REGULATORY SUBUNIT"/>
    <property type="match status" value="1"/>
</dbReference>
<dbReference type="UniPathway" id="UPA00885"/>
<sequence>MHQNLNSFSFFFFFFSFFLLPLVSAARMTGLAKEDAKSKRYDRQIRIWGRDGQRRLETARVCLLGADADGAEAMKNLVLGGVASYTIVDGDEVKPWDLADNFLLDKESLGKSKAECVSRLLQEFSEEVSGKFINERPDQLIASEPGFFKDFTLVLVHGRIGHEVLVSLEKTCRSHGVKLIFGRSYGLFGMVRISAEEHDVIESKPENALLDLRVNRPWKELAEYAGKFDMESLDDMTYKHVPFVVLLLKAAELWKQGHQGALPADRQQQREFKQFVRGLQRSKGEGFVDEGDNFKEAVDNAHYLWGGSSIPSELLEYFGSSSCTPTVDSSDFWIVMAAVKAFVDNGDGALPLPGSIPDMTATTDLYLDLKRLYERKADSDVARVEANVKEILVSLALDKNRISTEYIRLFCKNTSHLKVIKYPTIEEERQSITGSKSTYLKSLLLSEDTAENAFVYILMHACDKFEEINTQQPGIFDSELEADKERLKGIVNSIMSEAGLPTIPLSEEYIHEVCRMGSGGIHSVEAVVGGILAQEAIKLITNQFVPLKGTLVYNAIRGTTLNLGM</sequence>
<evidence type="ECO:0000256" key="1">
    <source>
        <dbReference type="ARBA" id="ARBA00005032"/>
    </source>
</evidence>
<proteinExistence type="inferred from homology"/>
<keyword evidence="5" id="KW-0732">Signal</keyword>
<evidence type="ECO:0000256" key="5">
    <source>
        <dbReference type="SAM" id="SignalP"/>
    </source>
</evidence>
<accession>A0A7S2WZ63</accession>
<feature type="chain" id="PRO_5031041875" description="NEDD8-activating enzyme E1 regulatory subunit" evidence="5">
    <location>
        <begin position="26"/>
        <end position="565"/>
    </location>
</feature>
<comment type="pathway">
    <text evidence="1 4">Protein modification; protein neddylation.</text>
</comment>
<dbReference type="SUPFAM" id="SSF69572">
    <property type="entry name" value="Activating enzymes of the ubiquitin-like proteins"/>
    <property type="match status" value="1"/>
</dbReference>
<dbReference type="InterPro" id="IPR000594">
    <property type="entry name" value="ThiF_NAD_FAD-bd"/>
</dbReference>
<evidence type="ECO:0000313" key="7">
    <source>
        <dbReference type="EMBL" id="CAD9714190.1"/>
    </source>
</evidence>
<evidence type="ECO:0000256" key="4">
    <source>
        <dbReference type="PIRNR" id="PIRNR039099"/>
    </source>
</evidence>
<evidence type="ECO:0000256" key="2">
    <source>
        <dbReference type="ARBA" id="ARBA00006868"/>
    </source>
</evidence>
<evidence type="ECO:0000259" key="6">
    <source>
        <dbReference type="Pfam" id="PF00899"/>
    </source>
</evidence>
<feature type="domain" description="THIF-type NAD/FAD binding fold" evidence="6">
    <location>
        <begin position="41"/>
        <end position="552"/>
    </location>
</feature>